<dbReference type="EMBL" id="MU002076">
    <property type="protein sequence ID" value="KAF2790404.1"/>
    <property type="molecule type" value="Genomic_DNA"/>
</dbReference>
<evidence type="ECO:0000256" key="1">
    <source>
        <dbReference type="ARBA" id="ARBA00006484"/>
    </source>
</evidence>
<dbReference type="OrthoDB" id="37659at2759"/>
<gene>
    <name evidence="5" type="ORF">K505DRAFT_251273</name>
</gene>
<proteinExistence type="inferred from homology"/>
<dbReference type="GO" id="GO:0016491">
    <property type="term" value="F:oxidoreductase activity"/>
    <property type="evidence" value="ECO:0007669"/>
    <property type="project" value="UniProtKB-KW"/>
</dbReference>
<dbReference type="PANTHER" id="PTHR43180:SF80">
    <property type="entry name" value="NAD(P)-BINDING PROTEIN"/>
    <property type="match status" value="1"/>
</dbReference>
<sequence length="316" mass="33795">MSSLIITEDSIPDLAGKTAVVTGGSSGIGLGTVQVLLDHNARVFILDVSLPPSDILSKKATYIQTDIASWPSLVQAFTTITTVHKCAIDIAIGNAGVFETESYATQCLAPLSIEPSAWSTLEHMDAPTYGCVEVNLKGTLNFVMLAARVMRGQESGGSIVLTSSTTAYLPEQTVPVYSATKAALVNLVRALRPTFPLHNISISGVAPSATLSAMVPQEITSALSSSGLPVSTGRHVGLALVYSATAMQRQRVENYGKDEPVTEQYEGRWNGRIIHTIGDTFWEVEEKLAETKGQWWGEANLAFAKKQQIVTDARIG</sequence>
<dbReference type="PROSITE" id="PS00061">
    <property type="entry name" value="ADH_SHORT"/>
    <property type="match status" value="1"/>
</dbReference>
<accession>A0A6A6X2N4</accession>
<dbReference type="Gene3D" id="3.40.50.720">
    <property type="entry name" value="NAD(P)-binding Rossmann-like Domain"/>
    <property type="match status" value="1"/>
</dbReference>
<dbReference type="PRINTS" id="PR00080">
    <property type="entry name" value="SDRFAMILY"/>
</dbReference>
<evidence type="ECO:0000313" key="6">
    <source>
        <dbReference type="Proteomes" id="UP000799757"/>
    </source>
</evidence>
<name>A0A6A6X2N4_9PLEO</name>
<evidence type="ECO:0000256" key="2">
    <source>
        <dbReference type="ARBA" id="ARBA00022857"/>
    </source>
</evidence>
<dbReference type="PANTHER" id="PTHR43180">
    <property type="entry name" value="3-OXOACYL-(ACYL-CARRIER-PROTEIN) REDUCTASE (AFU_ORTHOLOGUE AFUA_6G11210)"/>
    <property type="match status" value="1"/>
</dbReference>
<keyword evidence="3" id="KW-0560">Oxidoreductase</keyword>
<keyword evidence="2" id="KW-0521">NADP</keyword>
<dbReference type="AlphaFoldDB" id="A0A6A6X2N4"/>
<dbReference type="InterPro" id="IPR002347">
    <property type="entry name" value="SDR_fam"/>
</dbReference>
<dbReference type="InterPro" id="IPR036291">
    <property type="entry name" value="NAD(P)-bd_dom_sf"/>
</dbReference>
<dbReference type="InterPro" id="IPR020904">
    <property type="entry name" value="Sc_DH/Rdtase_CS"/>
</dbReference>
<dbReference type="Pfam" id="PF00106">
    <property type="entry name" value="adh_short"/>
    <property type="match status" value="1"/>
</dbReference>
<organism evidence="5 6">
    <name type="scientific">Melanomma pulvis-pyrius CBS 109.77</name>
    <dbReference type="NCBI Taxonomy" id="1314802"/>
    <lineage>
        <taxon>Eukaryota</taxon>
        <taxon>Fungi</taxon>
        <taxon>Dikarya</taxon>
        <taxon>Ascomycota</taxon>
        <taxon>Pezizomycotina</taxon>
        <taxon>Dothideomycetes</taxon>
        <taxon>Pleosporomycetidae</taxon>
        <taxon>Pleosporales</taxon>
        <taxon>Melanommataceae</taxon>
        <taxon>Melanomma</taxon>
    </lineage>
</organism>
<dbReference type="SUPFAM" id="SSF51735">
    <property type="entry name" value="NAD(P)-binding Rossmann-fold domains"/>
    <property type="match status" value="1"/>
</dbReference>
<evidence type="ECO:0000313" key="5">
    <source>
        <dbReference type="EMBL" id="KAF2790404.1"/>
    </source>
</evidence>
<evidence type="ECO:0000256" key="3">
    <source>
        <dbReference type="ARBA" id="ARBA00023002"/>
    </source>
</evidence>
<protein>
    <submittedName>
        <fullName evidence="5">NAD(P)-binding protein</fullName>
    </submittedName>
</protein>
<dbReference type="PRINTS" id="PR00081">
    <property type="entry name" value="GDHRDH"/>
</dbReference>
<evidence type="ECO:0000256" key="4">
    <source>
        <dbReference type="RuleBase" id="RU000363"/>
    </source>
</evidence>
<keyword evidence="6" id="KW-1185">Reference proteome</keyword>
<dbReference type="Proteomes" id="UP000799757">
    <property type="component" value="Unassembled WGS sequence"/>
</dbReference>
<reference evidence="5" key="1">
    <citation type="journal article" date="2020" name="Stud. Mycol.">
        <title>101 Dothideomycetes genomes: a test case for predicting lifestyles and emergence of pathogens.</title>
        <authorList>
            <person name="Haridas S."/>
            <person name="Albert R."/>
            <person name="Binder M."/>
            <person name="Bloem J."/>
            <person name="Labutti K."/>
            <person name="Salamov A."/>
            <person name="Andreopoulos B."/>
            <person name="Baker S."/>
            <person name="Barry K."/>
            <person name="Bills G."/>
            <person name="Bluhm B."/>
            <person name="Cannon C."/>
            <person name="Castanera R."/>
            <person name="Culley D."/>
            <person name="Daum C."/>
            <person name="Ezra D."/>
            <person name="Gonzalez J."/>
            <person name="Henrissat B."/>
            <person name="Kuo A."/>
            <person name="Liang C."/>
            <person name="Lipzen A."/>
            <person name="Lutzoni F."/>
            <person name="Magnuson J."/>
            <person name="Mondo S."/>
            <person name="Nolan M."/>
            <person name="Ohm R."/>
            <person name="Pangilinan J."/>
            <person name="Park H.-J."/>
            <person name="Ramirez L."/>
            <person name="Alfaro M."/>
            <person name="Sun H."/>
            <person name="Tritt A."/>
            <person name="Yoshinaga Y."/>
            <person name="Zwiers L.-H."/>
            <person name="Turgeon B."/>
            <person name="Goodwin S."/>
            <person name="Spatafora J."/>
            <person name="Crous P."/>
            <person name="Grigoriev I."/>
        </authorList>
    </citation>
    <scope>NUCLEOTIDE SEQUENCE</scope>
    <source>
        <strain evidence="5">CBS 109.77</strain>
    </source>
</reference>
<comment type="similarity">
    <text evidence="1 4">Belongs to the short-chain dehydrogenases/reductases (SDR) family.</text>
</comment>